<sequence>MKQKYPTVTVAISAYNEEKNILRFLKSIILQKEIGFKIKEIWVHSDGSTDKTVALARSIKSKKIKVWDHKKRTGKSTWLNKIYKDLKTDILVQSDADVVFAHNLVVHDLIKPLIKNPKVGMCGGNPMPVEGKTYWEKVVRVAFEPYQEFRSSVRGGNNAFSAIGQLLAYRKSLVKKIIVPEDMITNDIFTYFYCLQLGWEYRYVKSAIVLFQSPQRLRDLLRQNTRFHAGYNRMFNYFPAELVKEEFKIPKLIYIYSLFKQFVKHPIFSGTYYLINIYCLIKASRMGDKLTARWPIALTTKKLRFNQI</sequence>
<reference evidence="2 3" key="1">
    <citation type="journal article" date="2016" name="Nat. Commun.">
        <title>Thousands of microbial genomes shed light on interconnected biogeochemical processes in an aquifer system.</title>
        <authorList>
            <person name="Anantharaman K."/>
            <person name="Brown C.T."/>
            <person name="Hug L.A."/>
            <person name="Sharon I."/>
            <person name="Castelle C.J."/>
            <person name="Probst A.J."/>
            <person name="Thomas B.C."/>
            <person name="Singh A."/>
            <person name="Wilkins M.J."/>
            <person name="Karaoz U."/>
            <person name="Brodie E.L."/>
            <person name="Williams K.H."/>
            <person name="Hubbard S.S."/>
            <person name="Banfield J.F."/>
        </authorList>
    </citation>
    <scope>NUCLEOTIDE SEQUENCE [LARGE SCALE GENOMIC DNA]</scope>
</reference>
<feature type="domain" description="Glycosyltransferase 2-like" evidence="1">
    <location>
        <begin position="9"/>
        <end position="177"/>
    </location>
</feature>
<evidence type="ECO:0000313" key="3">
    <source>
        <dbReference type="Proteomes" id="UP000177039"/>
    </source>
</evidence>
<dbReference type="Pfam" id="PF00535">
    <property type="entry name" value="Glycos_transf_2"/>
    <property type="match status" value="1"/>
</dbReference>
<dbReference type="Proteomes" id="UP000177039">
    <property type="component" value="Unassembled WGS sequence"/>
</dbReference>
<dbReference type="PANTHER" id="PTHR43630:SF2">
    <property type="entry name" value="GLYCOSYLTRANSFERASE"/>
    <property type="match status" value="1"/>
</dbReference>
<dbReference type="Gene3D" id="3.90.550.10">
    <property type="entry name" value="Spore Coat Polysaccharide Biosynthesis Protein SpsA, Chain A"/>
    <property type="match status" value="1"/>
</dbReference>
<evidence type="ECO:0000259" key="1">
    <source>
        <dbReference type="Pfam" id="PF00535"/>
    </source>
</evidence>
<dbReference type="AlphaFoldDB" id="A0A1F5H5G7"/>
<gene>
    <name evidence="2" type="ORF">A3B54_04520</name>
</gene>
<organism evidence="2 3">
    <name type="scientific">Candidatus Curtissbacteria bacterium RIFCSPLOWO2_01_FULL_42_50</name>
    <dbReference type="NCBI Taxonomy" id="1797730"/>
    <lineage>
        <taxon>Bacteria</taxon>
        <taxon>Candidatus Curtissiibacteriota</taxon>
    </lineage>
</organism>
<comment type="caution">
    <text evidence="2">The sequence shown here is derived from an EMBL/GenBank/DDBJ whole genome shotgun (WGS) entry which is preliminary data.</text>
</comment>
<protein>
    <recommendedName>
        <fullName evidence="1">Glycosyltransferase 2-like domain-containing protein</fullName>
    </recommendedName>
</protein>
<name>A0A1F5H5G7_9BACT</name>
<dbReference type="InterPro" id="IPR001173">
    <property type="entry name" value="Glyco_trans_2-like"/>
</dbReference>
<accession>A0A1F5H5G7</accession>
<dbReference type="SUPFAM" id="SSF53448">
    <property type="entry name" value="Nucleotide-diphospho-sugar transferases"/>
    <property type="match status" value="1"/>
</dbReference>
<dbReference type="InterPro" id="IPR029044">
    <property type="entry name" value="Nucleotide-diphossugar_trans"/>
</dbReference>
<dbReference type="PANTHER" id="PTHR43630">
    <property type="entry name" value="POLY-BETA-1,6-N-ACETYL-D-GLUCOSAMINE SYNTHASE"/>
    <property type="match status" value="1"/>
</dbReference>
<evidence type="ECO:0000313" key="2">
    <source>
        <dbReference type="EMBL" id="OGD99370.1"/>
    </source>
</evidence>
<proteinExistence type="predicted"/>
<dbReference type="EMBL" id="MFBT01000018">
    <property type="protein sequence ID" value="OGD99370.1"/>
    <property type="molecule type" value="Genomic_DNA"/>
</dbReference>